<feature type="domain" description="Solute-binding protein family 5" evidence="2">
    <location>
        <begin position="101"/>
        <end position="484"/>
    </location>
</feature>
<reference evidence="4" key="1">
    <citation type="submission" date="2016-12" db="EMBL/GenBank/DDBJ databases">
        <authorList>
            <person name="Meng X."/>
        </authorList>
    </citation>
    <scope>NUCLEOTIDE SEQUENCE [LARGE SCALE GENOMIC DNA]</scope>
    <source>
        <strain evidence="4">DSM 19116</strain>
    </source>
</reference>
<dbReference type="Gene3D" id="3.10.105.10">
    <property type="entry name" value="Dipeptide-binding Protein, Domain 3"/>
    <property type="match status" value="1"/>
</dbReference>
<evidence type="ECO:0000256" key="1">
    <source>
        <dbReference type="SAM" id="MobiDB-lite"/>
    </source>
</evidence>
<dbReference type="AlphaFoldDB" id="A0A1Q5Q2F6"/>
<dbReference type="InterPro" id="IPR000914">
    <property type="entry name" value="SBP_5_dom"/>
</dbReference>
<dbReference type="Pfam" id="PF00496">
    <property type="entry name" value="SBP_bac_5"/>
    <property type="match status" value="1"/>
</dbReference>
<proteinExistence type="predicted"/>
<evidence type="ECO:0000259" key="2">
    <source>
        <dbReference type="Pfam" id="PF00496"/>
    </source>
</evidence>
<dbReference type="InterPro" id="IPR039424">
    <property type="entry name" value="SBP_5"/>
</dbReference>
<protein>
    <recommendedName>
        <fullName evidence="2">Solute-binding protein family 5 domain-containing protein</fullName>
    </recommendedName>
</protein>
<dbReference type="Proteomes" id="UP000185628">
    <property type="component" value="Unassembled WGS sequence"/>
</dbReference>
<dbReference type="InterPro" id="IPR030678">
    <property type="entry name" value="Peptide/Ni-bd"/>
</dbReference>
<keyword evidence="4" id="KW-1185">Reference proteome</keyword>
<sequence length="574" mass="62790">MTAVAAAGVLALAGCSGGSGGGNNGNKGTGGPANDSGTQINAKDRSELQEGGVLRIPISKLPSNWNGMHIDGNEADISDMLGYTLPSNWLYKPDGTFEVNPNFLESYDVKDATGDSPQVVTLKLNKKAKWNNGDPITWEDYAQTAKVCDGSNVAEADPESDAEPTDKYVCASTDGWTSVEKVEKGADEYEVVVTFKNPYPDWSGTFSGVLKKDSIKDPETYNTGWKTDMPNDDWLAGPFKFESVDRSAGRVALVPNDKWWGDKALLEKVEFKALGADAIPGAFANKELDVTGGIIDANTYQTVIKRADAEVRVGTGKTWRHYTINSQAEVMSDQKVRQAIAMGMDRVQTTKSDLAGIDIIKPEELVLGNHFFMPDQEGYVDNSNVTPYDPEKAGALLDEIGWKLEEGKEFRTKGGKELEIKYLAISGISTSENEGKMLQDQMKKIGIKVTIVPTSSNEFFKQLQRGEYEIATFSWVGTNYPMANIDQIYGAKSSSNFAKLEIPKVTELVPEIAKEMDKKKRIDLTNEVDKAIWEAVHTVPIYQRAQMIATPKNLANYGAFGLSSGKPEDIGYTK</sequence>
<evidence type="ECO:0000313" key="3">
    <source>
        <dbReference type="EMBL" id="OKL54034.1"/>
    </source>
</evidence>
<dbReference type="PIRSF" id="PIRSF002741">
    <property type="entry name" value="MppA"/>
    <property type="match status" value="1"/>
</dbReference>
<dbReference type="PANTHER" id="PTHR30290:SF65">
    <property type="entry name" value="MONOACYL PHOSPHATIDYLINOSITOL TETRAMANNOSIDE-BINDING PROTEIN LPQW-RELATED"/>
    <property type="match status" value="1"/>
</dbReference>
<dbReference type="PANTHER" id="PTHR30290">
    <property type="entry name" value="PERIPLASMIC BINDING COMPONENT OF ABC TRANSPORTER"/>
    <property type="match status" value="1"/>
</dbReference>
<dbReference type="CDD" id="cd08501">
    <property type="entry name" value="PBP2_Lpqw"/>
    <property type="match status" value="1"/>
</dbReference>
<comment type="caution">
    <text evidence="3">The sequence shown here is derived from an EMBL/GenBank/DDBJ whole genome shotgun (WGS) entry which is preliminary data.</text>
</comment>
<accession>A0A1Q5Q2F6</accession>
<dbReference type="SUPFAM" id="SSF53850">
    <property type="entry name" value="Periplasmic binding protein-like II"/>
    <property type="match status" value="1"/>
</dbReference>
<dbReference type="Gene3D" id="3.90.76.10">
    <property type="entry name" value="Dipeptide-binding Protein, Domain 1"/>
    <property type="match status" value="1"/>
</dbReference>
<organism evidence="3 4">
    <name type="scientific">Bowdeniella nasicola</name>
    <dbReference type="NCBI Taxonomy" id="208480"/>
    <lineage>
        <taxon>Bacteria</taxon>
        <taxon>Bacillati</taxon>
        <taxon>Actinomycetota</taxon>
        <taxon>Actinomycetes</taxon>
        <taxon>Actinomycetales</taxon>
        <taxon>Actinomycetaceae</taxon>
        <taxon>Bowdeniella</taxon>
    </lineage>
</organism>
<feature type="region of interest" description="Disordered" evidence="1">
    <location>
        <begin position="18"/>
        <end position="39"/>
    </location>
</feature>
<feature type="compositionally biased region" description="Gly residues" evidence="1">
    <location>
        <begin position="18"/>
        <end position="31"/>
    </location>
</feature>
<name>A0A1Q5Q2F6_9ACTO</name>
<dbReference type="GO" id="GO:0015833">
    <property type="term" value="P:peptide transport"/>
    <property type="evidence" value="ECO:0007669"/>
    <property type="project" value="TreeGrafter"/>
</dbReference>
<dbReference type="GO" id="GO:0043190">
    <property type="term" value="C:ATP-binding cassette (ABC) transporter complex"/>
    <property type="evidence" value="ECO:0007669"/>
    <property type="project" value="InterPro"/>
</dbReference>
<dbReference type="GO" id="GO:1904680">
    <property type="term" value="F:peptide transmembrane transporter activity"/>
    <property type="evidence" value="ECO:0007669"/>
    <property type="project" value="TreeGrafter"/>
</dbReference>
<dbReference type="Gene3D" id="3.40.190.10">
    <property type="entry name" value="Periplasmic binding protein-like II"/>
    <property type="match status" value="1"/>
</dbReference>
<dbReference type="GO" id="GO:0042597">
    <property type="term" value="C:periplasmic space"/>
    <property type="evidence" value="ECO:0007669"/>
    <property type="project" value="UniProtKB-ARBA"/>
</dbReference>
<dbReference type="EMBL" id="MQVR01000030">
    <property type="protein sequence ID" value="OKL54034.1"/>
    <property type="molecule type" value="Genomic_DNA"/>
</dbReference>
<gene>
    <name evidence="3" type="ORF">BSZ39_06410</name>
</gene>
<evidence type="ECO:0000313" key="4">
    <source>
        <dbReference type="Proteomes" id="UP000185628"/>
    </source>
</evidence>